<evidence type="ECO:0000313" key="3">
    <source>
        <dbReference type="Proteomes" id="UP001217500"/>
    </source>
</evidence>
<reference evidence="2" key="1">
    <citation type="submission" date="2023-01" db="EMBL/GenBank/DDBJ databases">
        <title>The genome sequence of Kordiimonadaceae bacterium 6D33.</title>
        <authorList>
            <person name="Liu Y."/>
        </authorList>
    </citation>
    <scope>NUCLEOTIDE SEQUENCE</scope>
    <source>
        <strain evidence="2">6D33</strain>
    </source>
</reference>
<dbReference type="Proteomes" id="UP001217500">
    <property type="component" value="Chromosome"/>
</dbReference>
<evidence type="ECO:0000313" key="2">
    <source>
        <dbReference type="EMBL" id="WCL54290.1"/>
    </source>
</evidence>
<dbReference type="AlphaFoldDB" id="A0AAE9XTV3"/>
<keyword evidence="1" id="KW-0472">Membrane</keyword>
<organism evidence="2 3">
    <name type="scientific">Gimibacter soli</name>
    <dbReference type="NCBI Taxonomy" id="3024400"/>
    <lineage>
        <taxon>Bacteria</taxon>
        <taxon>Pseudomonadati</taxon>
        <taxon>Pseudomonadota</taxon>
        <taxon>Alphaproteobacteria</taxon>
        <taxon>Kordiimonadales</taxon>
        <taxon>Temperatibacteraceae</taxon>
        <taxon>Gimibacter</taxon>
    </lineage>
</organism>
<protein>
    <submittedName>
        <fullName evidence="2">Uncharacterized protein</fullName>
    </submittedName>
</protein>
<proteinExistence type="predicted"/>
<sequence length="53" mass="5824">MSVSEIVLWAIGILITILLAFIGVKKVNQKTRQRARTGDASVVIQSGRDTKIK</sequence>
<dbReference type="RefSeq" id="WP_289504009.1">
    <property type="nucleotide sequence ID" value="NZ_CP116805.1"/>
</dbReference>
<gene>
    <name evidence="2" type="ORF">PH603_00765</name>
</gene>
<feature type="transmembrane region" description="Helical" evidence="1">
    <location>
        <begin position="6"/>
        <end position="24"/>
    </location>
</feature>
<accession>A0AAE9XTV3</accession>
<evidence type="ECO:0000256" key="1">
    <source>
        <dbReference type="SAM" id="Phobius"/>
    </source>
</evidence>
<name>A0AAE9XTV3_9PROT</name>
<keyword evidence="1" id="KW-1133">Transmembrane helix</keyword>
<keyword evidence="3" id="KW-1185">Reference proteome</keyword>
<dbReference type="KEGG" id="gso:PH603_00765"/>
<keyword evidence="1" id="KW-0812">Transmembrane</keyword>
<dbReference type="EMBL" id="CP116805">
    <property type="protein sequence ID" value="WCL54290.1"/>
    <property type="molecule type" value="Genomic_DNA"/>
</dbReference>